<dbReference type="Proteomes" id="UP001345219">
    <property type="component" value="Chromosome 19"/>
</dbReference>
<accession>A0AAN7GEG7</accession>
<proteinExistence type="predicted"/>
<sequence>MLRATVRGITLEDHLGDAQTSMLFRIQRSSNRQSTSLIDMSVREKVKGTSSFTGTNITGN</sequence>
<name>A0AAN7GEG7_9MYRT</name>
<evidence type="ECO:0000313" key="2">
    <source>
        <dbReference type="Proteomes" id="UP001345219"/>
    </source>
</evidence>
<dbReference type="AlphaFoldDB" id="A0AAN7GEG7"/>
<comment type="caution">
    <text evidence="1">The sequence shown here is derived from an EMBL/GenBank/DDBJ whole genome shotgun (WGS) entry which is preliminary data.</text>
</comment>
<evidence type="ECO:0000313" key="1">
    <source>
        <dbReference type="EMBL" id="KAK4740910.1"/>
    </source>
</evidence>
<gene>
    <name evidence="1" type="ORF">SAY87_024498</name>
</gene>
<reference evidence="1 2" key="1">
    <citation type="journal article" date="2023" name="Hortic Res">
        <title>Pangenome of water caltrop reveals structural variations and asymmetric subgenome divergence after allopolyploidization.</title>
        <authorList>
            <person name="Zhang X."/>
            <person name="Chen Y."/>
            <person name="Wang L."/>
            <person name="Yuan Y."/>
            <person name="Fang M."/>
            <person name="Shi L."/>
            <person name="Lu R."/>
            <person name="Comes H.P."/>
            <person name="Ma Y."/>
            <person name="Chen Y."/>
            <person name="Huang G."/>
            <person name="Zhou Y."/>
            <person name="Zheng Z."/>
            <person name="Qiu Y."/>
        </authorList>
    </citation>
    <scope>NUCLEOTIDE SEQUENCE [LARGE SCALE GENOMIC DNA]</scope>
    <source>
        <tissue evidence="1">Roots</tissue>
    </source>
</reference>
<protein>
    <submittedName>
        <fullName evidence="1">Uncharacterized protein</fullName>
    </submittedName>
</protein>
<organism evidence="1 2">
    <name type="scientific">Trapa incisa</name>
    <dbReference type="NCBI Taxonomy" id="236973"/>
    <lineage>
        <taxon>Eukaryota</taxon>
        <taxon>Viridiplantae</taxon>
        <taxon>Streptophyta</taxon>
        <taxon>Embryophyta</taxon>
        <taxon>Tracheophyta</taxon>
        <taxon>Spermatophyta</taxon>
        <taxon>Magnoliopsida</taxon>
        <taxon>eudicotyledons</taxon>
        <taxon>Gunneridae</taxon>
        <taxon>Pentapetalae</taxon>
        <taxon>rosids</taxon>
        <taxon>malvids</taxon>
        <taxon>Myrtales</taxon>
        <taxon>Lythraceae</taxon>
        <taxon>Trapa</taxon>
    </lineage>
</organism>
<dbReference type="EMBL" id="JAXIOK010000024">
    <property type="protein sequence ID" value="KAK4740910.1"/>
    <property type="molecule type" value="Genomic_DNA"/>
</dbReference>
<keyword evidence="2" id="KW-1185">Reference proteome</keyword>